<dbReference type="OrthoDB" id="2008870at2759"/>
<protein>
    <submittedName>
        <fullName evidence="3">Iron/zinc purple acid phosphatase-like C-terminal domain-containing protein</fullName>
    </submittedName>
</protein>
<evidence type="ECO:0000256" key="2">
    <source>
        <dbReference type="SAM" id="MobiDB-lite"/>
    </source>
</evidence>
<accession>A0A2U1PIH2</accession>
<reference evidence="3 4" key="1">
    <citation type="journal article" date="2018" name="Mol. Plant">
        <title>The genome of Artemisia annua provides insight into the evolution of Asteraceae family and artemisinin biosynthesis.</title>
        <authorList>
            <person name="Shen Q."/>
            <person name="Zhang L."/>
            <person name="Liao Z."/>
            <person name="Wang S."/>
            <person name="Yan T."/>
            <person name="Shi P."/>
            <person name="Liu M."/>
            <person name="Fu X."/>
            <person name="Pan Q."/>
            <person name="Wang Y."/>
            <person name="Lv Z."/>
            <person name="Lu X."/>
            <person name="Zhang F."/>
            <person name="Jiang W."/>
            <person name="Ma Y."/>
            <person name="Chen M."/>
            <person name="Hao X."/>
            <person name="Li L."/>
            <person name="Tang Y."/>
            <person name="Lv G."/>
            <person name="Zhou Y."/>
            <person name="Sun X."/>
            <person name="Brodelius P.E."/>
            <person name="Rose J.K.C."/>
            <person name="Tang K."/>
        </authorList>
    </citation>
    <scope>NUCLEOTIDE SEQUENCE [LARGE SCALE GENOMIC DNA]</scope>
    <source>
        <strain evidence="4">cv. Huhao1</strain>
        <tissue evidence="3">Leaf</tissue>
    </source>
</reference>
<dbReference type="Gene3D" id="3.60.21.10">
    <property type="match status" value="1"/>
</dbReference>
<proteinExistence type="predicted"/>
<keyword evidence="1" id="KW-0732">Signal</keyword>
<feature type="compositionally biased region" description="Basic and acidic residues" evidence="2">
    <location>
        <begin position="264"/>
        <end position="273"/>
    </location>
</feature>
<evidence type="ECO:0000256" key="1">
    <source>
        <dbReference type="ARBA" id="ARBA00022729"/>
    </source>
</evidence>
<gene>
    <name evidence="3" type="ORF">CTI12_AA150120</name>
</gene>
<dbReference type="InterPro" id="IPR039331">
    <property type="entry name" value="PAPs-like"/>
</dbReference>
<evidence type="ECO:0000313" key="3">
    <source>
        <dbReference type="EMBL" id="PWA85512.1"/>
    </source>
</evidence>
<keyword evidence="4" id="KW-1185">Reference proteome</keyword>
<feature type="compositionally biased region" description="Polar residues" evidence="2">
    <location>
        <begin position="1"/>
        <end position="28"/>
    </location>
</feature>
<comment type="caution">
    <text evidence="3">The sequence shown here is derived from an EMBL/GenBank/DDBJ whole genome shotgun (WGS) entry which is preliminary data.</text>
</comment>
<feature type="region of interest" description="Disordered" evidence="2">
    <location>
        <begin position="1"/>
        <end position="38"/>
    </location>
</feature>
<dbReference type="EMBL" id="PKPP01001111">
    <property type="protein sequence ID" value="PWA85512.1"/>
    <property type="molecule type" value="Genomic_DNA"/>
</dbReference>
<dbReference type="AlphaFoldDB" id="A0A2U1PIH2"/>
<dbReference type="PANTHER" id="PTHR22953">
    <property type="entry name" value="ACID PHOSPHATASE RELATED"/>
    <property type="match status" value="1"/>
</dbReference>
<feature type="region of interest" description="Disordered" evidence="2">
    <location>
        <begin position="236"/>
        <end position="283"/>
    </location>
</feature>
<name>A0A2U1PIH2_ARTAN</name>
<dbReference type="InterPro" id="IPR029052">
    <property type="entry name" value="Metallo-depent_PP-like"/>
</dbReference>
<dbReference type="PANTHER" id="PTHR22953:SF55">
    <property type="entry name" value="BIFUNCTIONAL PURPLE ACID PHOSPHATASE 26"/>
    <property type="match status" value="1"/>
</dbReference>
<evidence type="ECO:0000313" key="4">
    <source>
        <dbReference type="Proteomes" id="UP000245207"/>
    </source>
</evidence>
<feature type="region of interest" description="Disordered" evidence="2">
    <location>
        <begin position="53"/>
        <end position="78"/>
    </location>
</feature>
<dbReference type="STRING" id="35608.A0A2U1PIH2"/>
<sequence>MASIMSQPPSSNYLPHQYSHQQPQSGGDTSAPVVDSADTISAADIGQSMDVDPVDGVACDLGPTSTVPEPSIAAPSGEDPPIFIYGRTFVVSNDAPTTDIQGTSTTTLIRYALGSTKIHVGDLSYADRYQYHDMGVRWDTLAVLSKKIVKKLKLFRLNRYLYRYTTPYDASESSNPLWYAVRRASAHIIVLYSYSPFDLEDILQRGWWCELSNPRQISLHNSWRWRKPKRSHVKIQYGEKRKSSSKTQEVDNVEEVAGSESEGDESHQEDDKKNRSRQGSVDP</sequence>
<dbReference type="GO" id="GO:0003993">
    <property type="term" value="F:acid phosphatase activity"/>
    <property type="evidence" value="ECO:0007669"/>
    <property type="project" value="InterPro"/>
</dbReference>
<organism evidence="3 4">
    <name type="scientific">Artemisia annua</name>
    <name type="common">Sweet wormwood</name>
    <dbReference type="NCBI Taxonomy" id="35608"/>
    <lineage>
        <taxon>Eukaryota</taxon>
        <taxon>Viridiplantae</taxon>
        <taxon>Streptophyta</taxon>
        <taxon>Embryophyta</taxon>
        <taxon>Tracheophyta</taxon>
        <taxon>Spermatophyta</taxon>
        <taxon>Magnoliopsida</taxon>
        <taxon>eudicotyledons</taxon>
        <taxon>Gunneridae</taxon>
        <taxon>Pentapetalae</taxon>
        <taxon>asterids</taxon>
        <taxon>campanulids</taxon>
        <taxon>Asterales</taxon>
        <taxon>Asteraceae</taxon>
        <taxon>Asteroideae</taxon>
        <taxon>Anthemideae</taxon>
        <taxon>Artemisiinae</taxon>
        <taxon>Artemisia</taxon>
    </lineage>
</organism>
<dbReference type="Proteomes" id="UP000245207">
    <property type="component" value="Unassembled WGS sequence"/>
</dbReference>